<dbReference type="InParanoid" id="S8EK10"/>
<dbReference type="GO" id="GO:0001682">
    <property type="term" value="P:tRNA 5'-leader removal"/>
    <property type="evidence" value="ECO:0007669"/>
    <property type="project" value="InterPro"/>
</dbReference>
<dbReference type="OrthoDB" id="128536at2759"/>
<dbReference type="PANTHER" id="PTHR14742">
    <property type="entry name" value="RIBONUCLEASE P SUBUNIT P21"/>
    <property type="match status" value="1"/>
</dbReference>
<evidence type="ECO:0008006" key="12">
    <source>
        <dbReference type="Google" id="ProtNLM"/>
    </source>
</evidence>
<sequence length="230" mass="25416">MAKKSKDQEPTATLSAVTNRDILQRLNFLYQASTYLNTIAPHATRVAQEKSESLGTGAERKAQRSQLRRQKRHPATTSDLSRTYVTAMKAISQKATVKMDPAVKRTICQKCNTVLVPGATEEVRIRASRIHGNTVAHGCMACGFVRRIPAPPTLDPDAPPDPTSAPAVSLQRRRVEDGDEAMDVDPVPAPANEVKKRKRKAPRPRLPPLSQRKGHVVFRGDKRIDTEDLT</sequence>
<feature type="compositionally biased region" description="Basic and acidic residues" evidence="9">
    <location>
        <begin position="47"/>
        <end position="62"/>
    </location>
</feature>
<keyword evidence="1" id="KW-0963">Cytoplasm</keyword>
<dbReference type="InterPro" id="IPR007175">
    <property type="entry name" value="Rpr2/Snm1/Rpp21"/>
</dbReference>
<dbReference type="HAMAP" id="MF_00757">
    <property type="entry name" value="RNase_P_4"/>
    <property type="match status" value="1"/>
</dbReference>
<keyword evidence="11" id="KW-1185">Reference proteome</keyword>
<dbReference type="InterPro" id="IPR016432">
    <property type="entry name" value="RNP4"/>
</dbReference>
<feature type="region of interest" description="Disordered" evidence="9">
    <location>
        <begin position="151"/>
        <end position="230"/>
    </location>
</feature>
<dbReference type="eggNOG" id="KOG4394">
    <property type="taxonomic scope" value="Eukaryota"/>
</dbReference>
<organism evidence="10 11">
    <name type="scientific">Fomitopsis schrenkii</name>
    <name type="common">Brown rot fungus</name>
    <dbReference type="NCBI Taxonomy" id="2126942"/>
    <lineage>
        <taxon>Eukaryota</taxon>
        <taxon>Fungi</taxon>
        <taxon>Dikarya</taxon>
        <taxon>Basidiomycota</taxon>
        <taxon>Agaricomycotina</taxon>
        <taxon>Agaricomycetes</taxon>
        <taxon>Polyporales</taxon>
        <taxon>Fomitopsis</taxon>
    </lineage>
</organism>
<accession>S8EK10</accession>
<dbReference type="PANTHER" id="PTHR14742:SF0">
    <property type="entry name" value="RIBONUCLEASE P PROTEIN SUBUNIT P21"/>
    <property type="match status" value="1"/>
</dbReference>
<feature type="compositionally biased region" description="Pro residues" evidence="9">
    <location>
        <begin position="151"/>
        <end position="163"/>
    </location>
</feature>
<comment type="similarity">
    <text evidence="8">Belongs to the eukaryotic/archaeal RNase P protein component 4 family.</text>
</comment>
<evidence type="ECO:0000256" key="8">
    <source>
        <dbReference type="ARBA" id="ARBA00038402"/>
    </source>
</evidence>
<evidence type="ECO:0000256" key="9">
    <source>
        <dbReference type="SAM" id="MobiDB-lite"/>
    </source>
</evidence>
<keyword evidence="5" id="KW-0255">Endonuclease</keyword>
<name>S8EK10_FOMSC</name>
<dbReference type="Gene3D" id="6.20.50.20">
    <property type="match status" value="1"/>
</dbReference>
<evidence type="ECO:0000256" key="5">
    <source>
        <dbReference type="ARBA" id="ARBA00022759"/>
    </source>
</evidence>
<evidence type="ECO:0000256" key="3">
    <source>
        <dbReference type="ARBA" id="ARBA00022722"/>
    </source>
</evidence>
<evidence type="ECO:0000256" key="2">
    <source>
        <dbReference type="ARBA" id="ARBA00022694"/>
    </source>
</evidence>
<evidence type="ECO:0000256" key="7">
    <source>
        <dbReference type="ARBA" id="ARBA00022833"/>
    </source>
</evidence>
<dbReference type="STRING" id="743788.S8EK10"/>
<evidence type="ECO:0000313" key="11">
    <source>
        <dbReference type="Proteomes" id="UP000015241"/>
    </source>
</evidence>
<proteinExistence type="inferred from homology"/>
<dbReference type="GO" id="GO:0005655">
    <property type="term" value="C:nucleolar ribonuclease P complex"/>
    <property type="evidence" value="ECO:0007669"/>
    <property type="project" value="TreeGrafter"/>
</dbReference>
<evidence type="ECO:0000256" key="4">
    <source>
        <dbReference type="ARBA" id="ARBA00022723"/>
    </source>
</evidence>
<evidence type="ECO:0000256" key="1">
    <source>
        <dbReference type="ARBA" id="ARBA00022490"/>
    </source>
</evidence>
<keyword evidence="2" id="KW-0819">tRNA processing</keyword>
<evidence type="ECO:0000256" key="6">
    <source>
        <dbReference type="ARBA" id="ARBA00022801"/>
    </source>
</evidence>
<dbReference type="GO" id="GO:0004519">
    <property type="term" value="F:endonuclease activity"/>
    <property type="evidence" value="ECO:0007669"/>
    <property type="project" value="UniProtKB-KW"/>
</dbReference>
<keyword evidence="6" id="KW-0378">Hydrolase</keyword>
<reference evidence="10 11" key="1">
    <citation type="journal article" date="2012" name="Science">
        <title>The Paleozoic origin of enzymatic lignin decomposition reconstructed from 31 fungal genomes.</title>
        <authorList>
            <person name="Floudas D."/>
            <person name="Binder M."/>
            <person name="Riley R."/>
            <person name="Barry K."/>
            <person name="Blanchette R.A."/>
            <person name="Henrissat B."/>
            <person name="Martinez A.T."/>
            <person name="Otillar R."/>
            <person name="Spatafora J.W."/>
            <person name="Yadav J.S."/>
            <person name="Aerts A."/>
            <person name="Benoit I."/>
            <person name="Boyd A."/>
            <person name="Carlson A."/>
            <person name="Copeland A."/>
            <person name="Coutinho P.M."/>
            <person name="de Vries R.P."/>
            <person name="Ferreira P."/>
            <person name="Findley K."/>
            <person name="Foster B."/>
            <person name="Gaskell J."/>
            <person name="Glotzer D."/>
            <person name="Gorecki P."/>
            <person name="Heitman J."/>
            <person name="Hesse C."/>
            <person name="Hori C."/>
            <person name="Igarashi K."/>
            <person name="Jurgens J.A."/>
            <person name="Kallen N."/>
            <person name="Kersten P."/>
            <person name="Kohler A."/>
            <person name="Kuees U."/>
            <person name="Kumar T.K.A."/>
            <person name="Kuo A."/>
            <person name="LaButti K."/>
            <person name="Larrondo L.F."/>
            <person name="Lindquist E."/>
            <person name="Ling A."/>
            <person name="Lombard V."/>
            <person name="Lucas S."/>
            <person name="Lundell T."/>
            <person name="Martin R."/>
            <person name="McLaughlin D.J."/>
            <person name="Morgenstern I."/>
            <person name="Morin E."/>
            <person name="Murat C."/>
            <person name="Nagy L.G."/>
            <person name="Nolan M."/>
            <person name="Ohm R.A."/>
            <person name="Patyshakuliyeva A."/>
            <person name="Rokas A."/>
            <person name="Ruiz-Duenas F.J."/>
            <person name="Sabat G."/>
            <person name="Salamov A."/>
            <person name="Samejima M."/>
            <person name="Schmutz J."/>
            <person name="Slot J.C."/>
            <person name="St John F."/>
            <person name="Stenlid J."/>
            <person name="Sun H."/>
            <person name="Sun S."/>
            <person name="Syed K."/>
            <person name="Tsang A."/>
            <person name="Wiebenga A."/>
            <person name="Young D."/>
            <person name="Pisabarro A."/>
            <person name="Eastwood D.C."/>
            <person name="Martin F."/>
            <person name="Cullen D."/>
            <person name="Grigoriev I.V."/>
            <person name="Hibbett D.S."/>
        </authorList>
    </citation>
    <scope>NUCLEOTIDE SEQUENCE</scope>
    <source>
        <strain evidence="11">FP-58527</strain>
    </source>
</reference>
<gene>
    <name evidence="10" type="ORF">FOMPIDRAFT_1027836</name>
</gene>
<dbReference type="GO" id="GO:0016787">
    <property type="term" value="F:hydrolase activity"/>
    <property type="evidence" value="ECO:0007669"/>
    <property type="project" value="UniProtKB-KW"/>
</dbReference>
<dbReference type="HOGENOM" id="CLU_079140_0_0_1"/>
<protein>
    <recommendedName>
        <fullName evidence="12">Rpr2-domain-containing protein</fullName>
    </recommendedName>
</protein>
<dbReference type="GO" id="GO:0046872">
    <property type="term" value="F:metal ion binding"/>
    <property type="evidence" value="ECO:0007669"/>
    <property type="project" value="UniProtKB-KW"/>
</dbReference>
<evidence type="ECO:0000313" key="10">
    <source>
        <dbReference type="EMBL" id="EPT04583.1"/>
    </source>
</evidence>
<dbReference type="Proteomes" id="UP000015241">
    <property type="component" value="Unassembled WGS sequence"/>
</dbReference>
<keyword evidence="3" id="KW-0540">Nuclease</keyword>
<dbReference type="AlphaFoldDB" id="S8EK10"/>
<keyword evidence="4" id="KW-0479">Metal-binding</keyword>
<dbReference type="Pfam" id="PF04032">
    <property type="entry name" value="Rpr2"/>
    <property type="match status" value="1"/>
</dbReference>
<dbReference type="EMBL" id="KE504126">
    <property type="protein sequence ID" value="EPT04583.1"/>
    <property type="molecule type" value="Genomic_DNA"/>
</dbReference>
<keyword evidence="7" id="KW-0862">Zinc</keyword>
<feature type="region of interest" description="Disordered" evidence="9">
    <location>
        <begin position="47"/>
        <end position="81"/>
    </location>
</feature>
<feature type="compositionally biased region" description="Basic and acidic residues" evidence="9">
    <location>
        <begin position="218"/>
        <end position="230"/>
    </location>
</feature>